<feature type="region of interest" description="Disordered" evidence="1">
    <location>
        <begin position="88"/>
        <end position="113"/>
    </location>
</feature>
<sequence>MCMKWLRTVLIAVCWWSGPLDGWAEPLFSIPRPSSATEKQLHEESLYLKEETVSIASRYEQPISKAPSDVYVITDEDIRKLRGNRYPDSAAASPWHGSHANERGRFQRQCARK</sequence>
<proteinExistence type="predicted"/>
<dbReference type="AlphaFoldDB" id="A0A0S4L598"/>
<evidence type="ECO:0000256" key="1">
    <source>
        <dbReference type="SAM" id="MobiDB-lite"/>
    </source>
</evidence>
<protein>
    <submittedName>
        <fullName evidence="2">Uncharacterized protein</fullName>
    </submittedName>
</protein>
<keyword evidence="3" id="KW-1185">Reference proteome</keyword>
<organism evidence="2 3">
    <name type="scientific">Candidatus Nitrospira nitrificans</name>
    <dbReference type="NCBI Taxonomy" id="1742973"/>
    <lineage>
        <taxon>Bacteria</taxon>
        <taxon>Pseudomonadati</taxon>
        <taxon>Nitrospirota</taxon>
        <taxon>Nitrospiria</taxon>
        <taxon>Nitrospirales</taxon>
        <taxon>Nitrospiraceae</taxon>
        <taxon>Nitrospira</taxon>
    </lineage>
</organism>
<dbReference type="Proteomes" id="UP000198736">
    <property type="component" value="Unassembled WGS sequence"/>
</dbReference>
<evidence type="ECO:0000313" key="3">
    <source>
        <dbReference type="Proteomes" id="UP000198736"/>
    </source>
</evidence>
<accession>A0A0S4L598</accession>
<evidence type="ECO:0000313" key="2">
    <source>
        <dbReference type="EMBL" id="CUS32693.1"/>
    </source>
</evidence>
<reference evidence="3" key="1">
    <citation type="submission" date="2015-10" db="EMBL/GenBank/DDBJ databases">
        <authorList>
            <person name="Luecker S."/>
            <person name="Luecker S."/>
        </authorList>
    </citation>
    <scope>NUCLEOTIDE SEQUENCE [LARGE SCALE GENOMIC DNA]</scope>
</reference>
<dbReference type="STRING" id="1742973.COMA2_110044"/>
<name>A0A0S4L598_9BACT</name>
<dbReference type="EMBL" id="CZPZ01000003">
    <property type="protein sequence ID" value="CUS32693.1"/>
    <property type="molecule type" value="Genomic_DNA"/>
</dbReference>
<gene>
    <name evidence="2" type="ORF">COMA2_110044</name>
</gene>